<dbReference type="PANTHER" id="PTHR34980">
    <property type="entry name" value="INNER MEMBRANE PROTEIN-RELATED-RELATED"/>
    <property type="match status" value="1"/>
</dbReference>
<dbReference type="EMBL" id="AJLO02000040">
    <property type="protein sequence ID" value="KOE97753.1"/>
    <property type="molecule type" value="Genomic_DNA"/>
</dbReference>
<name>A0A0L8A5R7_9GAMM</name>
<dbReference type="GO" id="GO:0005886">
    <property type="term" value="C:plasma membrane"/>
    <property type="evidence" value="ECO:0007669"/>
    <property type="project" value="TreeGrafter"/>
</dbReference>
<sequence length="134" mass="14741">MIPALLPLRRCFDFSGRSNRKEFWSYSLSAALVVAASYTLMDGGYWLTGTVLLVGEAFEPFRMLGWGMTVCAVIVLLPPMLALAVRRLHDIDESGWYVVIAFIPLGVFVLFPVMLLPGNEEENRFGGISGLPGA</sequence>
<accession>A0A0L8A5R7</accession>
<feature type="transmembrane region" description="Helical" evidence="1">
    <location>
        <begin position="61"/>
        <end position="84"/>
    </location>
</feature>
<evidence type="ECO:0000313" key="2">
    <source>
        <dbReference type="EMBL" id="KOE97753.1"/>
    </source>
</evidence>
<feature type="transmembrane region" description="Helical" evidence="1">
    <location>
        <begin position="23"/>
        <end position="41"/>
    </location>
</feature>
<reference evidence="2 3" key="1">
    <citation type="journal article" date="2012" name="J. Bacteriol.">
        <title>Genome sequence of a novel nicotine-degrading strain, Pseudomonas geniculata N1.</title>
        <authorList>
            <person name="Tang H."/>
            <person name="Yu H."/>
            <person name="Tai C."/>
            <person name="Huang K."/>
            <person name="Liu Y."/>
            <person name="Wang L."/>
            <person name="Yao Y."/>
            <person name="Wu G."/>
            <person name="Xu P."/>
        </authorList>
    </citation>
    <scope>NUCLEOTIDE SEQUENCE [LARGE SCALE GENOMIC DNA]</scope>
    <source>
        <strain evidence="2 3">N1</strain>
    </source>
</reference>
<dbReference type="AlphaFoldDB" id="A0A0L8A5R7"/>
<dbReference type="Pfam" id="PF05656">
    <property type="entry name" value="DUF805"/>
    <property type="match status" value="1"/>
</dbReference>
<organism evidence="2 3">
    <name type="scientific">Stenotrophomonas geniculata N1</name>
    <dbReference type="NCBI Taxonomy" id="1167641"/>
    <lineage>
        <taxon>Bacteria</taxon>
        <taxon>Pseudomonadati</taxon>
        <taxon>Pseudomonadota</taxon>
        <taxon>Gammaproteobacteria</taxon>
        <taxon>Lysobacterales</taxon>
        <taxon>Lysobacteraceae</taxon>
        <taxon>Stenotrophomonas</taxon>
    </lineage>
</organism>
<comment type="caution">
    <text evidence="2">The sequence shown here is derived from an EMBL/GenBank/DDBJ whole genome shotgun (WGS) entry which is preliminary data.</text>
</comment>
<feature type="transmembrane region" description="Helical" evidence="1">
    <location>
        <begin position="96"/>
        <end position="116"/>
    </location>
</feature>
<dbReference type="Proteomes" id="UP000036890">
    <property type="component" value="Unassembled WGS sequence"/>
</dbReference>
<dbReference type="RefSeq" id="WP_010481483.1">
    <property type="nucleotide sequence ID" value="NZ_AJLO02000040.1"/>
</dbReference>
<keyword evidence="1" id="KW-0472">Membrane</keyword>
<evidence type="ECO:0000313" key="3">
    <source>
        <dbReference type="Proteomes" id="UP000036890"/>
    </source>
</evidence>
<keyword evidence="1" id="KW-0812">Transmembrane</keyword>
<evidence type="ECO:0008006" key="4">
    <source>
        <dbReference type="Google" id="ProtNLM"/>
    </source>
</evidence>
<proteinExistence type="predicted"/>
<dbReference type="PANTHER" id="PTHR34980:SF2">
    <property type="entry name" value="INNER MEMBRANE PROTEIN YHAH-RELATED"/>
    <property type="match status" value="1"/>
</dbReference>
<dbReference type="InterPro" id="IPR008523">
    <property type="entry name" value="DUF805"/>
</dbReference>
<evidence type="ECO:0000256" key="1">
    <source>
        <dbReference type="SAM" id="Phobius"/>
    </source>
</evidence>
<gene>
    <name evidence="2" type="ORF">W7K_18330</name>
</gene>
<protein>
    <recommendedName>
        <fullName evidence="4">DUF805 domain-containing protein</fullName>
    </recommendedName>
</protein>
<keyword evidence="1" id="KW-1133">Transmembrane helix</keyword>
<dbReference type="OrthoDB" id="9812349at2"/>